<keyword evidence="3" id="KW-0472">Membrane</keyword>
<name>A0A4V6A0I8_STECR</name>
<evidence type="ECO:0000313" key="5">
    <source>
        <dbReference type="Proteomes" id="UP000298663"/>
    </source>
</evidence>
<comment type="similarity">
    <text evidence="1">Belongs to the short-chain dehydrogenases/reductases (SDR) family.</text>
</comment>
<dbReference type="PRINTS" id="PR00081">
    <property type="entry name" value="GDHRDH"/>
</dbReference>
<dbReference type="InterPro" id="IPR002347">
    <property type="entry name" value="SDR_fam"/>
</dbReference>
<dbReference type="STRING" id="34508.A0A4V6A0I8"/>
<organism evidence="4 5">
    <name type="scientific">Steinernema carpocapsae</name>
    <name type="common">Entomopathogenic nematode</name>
    <dbReference type="NCBI Taxonomy" id="34508"/>
    <lineage>
        <taxon>Eukaryota</taxon>
        <taxon>Metazoa</taxon>
        <taxon>Ecdysozoa</taxon>
        <taxon>Nematoda</taxon>
        <taxon>Chromadorea</taxon>
        <taxon>Rhabditida</taxon>
        <taxon>Tylenchina</taxon>
        <taxon>Panagrolaimomorpha</taxon>
        <taxon>Strongyloidoidea</taxon>
        <taxon>Steinernematidae</taxon>
        <taxon>Steinernema</taxon>
    </lineage>
</organism>
<dbReference type="InterPro" id="IPR036291">
    <property type="entry name" value="NAD(P)-bd_dom_sf"/>
</dbReference>
<sequence length="293" mass="33380">MELSTKQLTLALNVNVMGTINTIRAFLPSMESRNSGQIVAISSIAGFYGETYGMAYCPTKFAVRGIMECLQMELRDRGVENVLCTTVCPYFARTPMILNMGMRPTSRWVPFMSVNRCSREIVDAVLKEKILAFVPNYITIIAHFKLFLSKNVQKACREYLNCRYVPIEKNGETEASKMAEFFKRPHLIWFFIIVPALLVNFVVYHNPEWIPVSQLGVVGEVLYKIGTDYAWIPKLTNLFALLAHIGEAAYALHLCNKLNLSHSSSFKWFLQTFILGFPSLRILVGRLSKKEKQ</sequence>
<evidence type="ECO:0000256" key="2">
    <source>
        <dbReference type="ARBA" id="ARBA00023002"/>
    </source>
</evidence>
<protein>
    <submittedName>
        <fullName evidence="4">Uncharacterized protein</fullName>
    </submittedName>
</protein>
<keyword evidence="3" id="KW-1133">Transmembrane helix</keyword>
<feature type="transmembrane region" description="Helical" evidence="3">
    <location>
        <begin position="266"/>
        <end position="284"/>
    </location>
</feature>
<dbReference type="PANTHER" id="PTHR24322:SF736">
    <property type="entry name" value="RETINOL DEHYDROGENASE 10"/>
    <property type="match status" value="1"/>
</dbReference>
<dbReference type="OrthoDB" id="10253736at2759"/>
<keyword evidence="2" id="KW-0560">Oxidoreductase</keyword>
<comment type="caution">
    <text evidence="4">The sequence shown here is derived from an EMBL/GenBank/DDBJ whole genome shotgun (WGS) entry which is preliminary data.</text>
</comment>
<evidence type="ECO:0000313" key="4">
    <source>
        <dbReference type="EMBL" id="TKR71715.1"/>
    </source>
</evidence>
<gene>
    <name evidence="4" type="ORF">L596_019266</name>
</gene>
<dbReference type="GO" id="GO:0005811">
    <property type="term" value="C:lipid droplet"/>
    <property type="evidence" value="ECO:0007669"/>
    <property type="project" value="TreeGrafter"/>
</dbReference>
<feature type="transmembrane region" description="Helical" evidence="3">
    <location>
        <begin position="187"/>
        <end position="205"/>
    </location>
</feature>
<reference evidence="4 5" key="2">
    <citation type="journal article" date="2019" name="G3 (Bethesda)">
        <title>Hybrid Assembly of the Genome of the Entomopathogenic Nematode Steinernema carpocapsae Identifies the X-Chromosome.</title>
        <authorList>
            <person name="Serra L."/>
            <person name="Macchietto M."/>
            <person name="Macias-Munoz A."/>
            <person name="McGill C.J."/>
            <person name="Rodriguez I.M."/>
            <person name="Rodriguez B."/>
            <person name="Murad R."/>
            <person name="Mortazavi A."/>
        </authorList>
    </citation>
    <scope>NUCLEOTIDE SEQUENCE [LARGE SCALE GENOMIC DNA]</scope>
    <source>
        <strain evidence="4 5">ALL</strain>
    </source>
</reference>
<dbReference type="InterPro" id="IPR028110">
    <property type="entry name" value="TMEM254"/>
</dbReference>
<evidence type="ECO:0000256" key="3">
    <source>
        <dbReference type="SAM" id="Phobius"/>
    </source>
</evidence>
<dbReference type="Gene3D" id="3.40.50.720">
    <property type="entry name" value="NAD(P)-binding Rossmann-like Domain"/>
    <property type="match status" value="1"/>
</dbReference>
<dbReference type="PANTHER" id="PTHR24322">
    <property type="entry name" value="PKSB"/>
    <property type="match status" value="1"/>
</dbReference>
<dbReference type="Pfam" id="PF00106">
    <property type="entry name" value="adh_short"/>
    <property type="match status" value="1"/>
</dbReference>
<dbReference type="Pfam" id="PF14934">
    <property type="entry name" value="TMEM254"/>
    <property type="match status" value="1"/>
</dbReference>
<evidence type="ECO:0000256" key="1">
    <source>
        <dbReference type="ARBA" id="ARBA00006484"/>
    </source>
</evidence>
<dbReference type="SUPFAM" id="SSF51735">
    <property type="entry name" value="NAD(P)-binding Rossmann-fold domains"/>
    <property type="match status" value="1"/>
</dbReference>
<dbReference type="AlphaFoldDB" id="A0A4V6A0I8"/>
<proteinExistence type="inferred from homology"/>
<keyword evidence="3" id="KW-0812">Transmembrane</keyword>
<dbReference type="EMBL" id="AZBU02000006">
    <property type="protein sequence ID" value="TKR71715.1"/>
    <property type="molecule type" value="Genomic_DNA"/>
</dbReference>
<dbReference type="Proteomes" id="UP000298663">
    <property type="component" value="Unassembled WGS sequence"/>
</dbReference>
<reference evidence="4 5" key="1">
    <citation type="journal article" date="2015" name="Genome Biol.">
        <title>Comparative genomics of Steinernema reveals deeply conserved gene regulatory networks.</title>
        <authorList>
            <person name="Dillman A.R."/>
            <person name="Macchietto M."/>
            <person name="Porter C.F."/>
            <person name="Rogers A."/>
            <person name="Williams B."/>
            <person name="Antoshechkin I."/>
            <person name="Lee M.M."/>
            <person name="Goodwin Z."/>
            <person name="Lu X."/>
            <person name="Lewis E.E."/>
            <person name="Goodrich-Blair H."/>
            <person name="Stock S.P."/>
            <person name="Adams B.J."/>
            <person name="Sternberg P.W."/>
            <person name="Mortazavi A."/>
        </authorList>
    </citation>
    <scope>NUCLEOTIDE SEQUENCE [LARGE SCALE GENOMIC DNA]</scope>
    <source>
        <strain evidence="4 5">ALL</strain>
    </source>
</reference>
<keyword evidence="5" id="KW-1185">Reference proteome</keyword>
<dbReference type="GO" id="GO:0016616">
    <property type="term" value="F:oxidoreductase activity, acting on the CH-OH group of donors, NAD or NADP as acceptor"/>
    <property type="evidence" value="ECO:0007669"/>
    <property type="project" value="TreeGrafter"/>
</dbReference>
<accession>A0A4V6A0I8</accession>